<keyword evidence="7 10" id="KW-0720">Serine protease</keyword>
<evidence type="ECO:0000256" key="7">
    <source>
        <dbReference type="ARBA" id="ARBA00022825"/>
    </source>
</evidence>
<keyword evidence="4 10" id="KW-0645">Protease</keyword>
<feature type="transmembrane region" description="Helical" evidence="10">
    <location>
        <begin position="235"/>
        <end position="253"/>
    </location>
</feature>
<dbReference type="EC" id="3.4.21.105" evidence="10"/>
<dbReference type="EMBL" id="KZ991742">
    <property type="protein sequence ID" value="RKP22731.1"/>
    <property type="molecule type" value="Genomic_DNA"/>
</dbReference>
<keyword evidence="5 10" id="KW-0812">Transmembrane</keyword>
<sequence>MSIAAQNAANTIIRDKKGRYRPLFMAAIIAIQVVVLLVEMAVNYQLTGAFIATGDQFNYLIGPGALAWIRSGARFTACMRSTILDHASLMLPGMTKAMSIDSLCGFGGFPSGAPDQWYRLVIPMFLHGGIIHLLFNSLFQWRNGMDMEREWGALRLAPIYLLGGLGGFLLGAVVAPIQMISLGASGCVFALLAASLVDLLQHWNETAGRGRQLTELVLVIVISLAIGLLPGIDNFAHIGGFLFGILASLALLPPMAGRFWRASRWIGGAMLIALFIALFVVFYTEPDP</sequence>
<organism evidence="12 13">
    <name type="scientific">Syncephalis pseudoplumigaleata</name>
    <dbReference type="NCBI Taxonomy" id="1712513"/>
    <lineage>
        <taxon>Eukaryota</taxon>
        <taxon>Fungi</taxon>
        <taxon>Fungi incertae sedis</taxon>
        <taxon>Zoopagomycota</taxon>
        <taxon>Zoopagomycotina</taxon>
        <taxon>Zoopagomycetes</taxon>
        <taxon>Zoopagales</taxon>
        <taxon>Piptocephalidaceae</taxon>
        <taxon>Syncephalis</taxon>
    </lineage>
</organism>
<dbReference type="PANTHER" id="PTHR22936">
    <property type="entry name" value="RHOMBOID-RELATED"/>
    <property type="match status" value="1"/>
</dbReference>
<dbReference type="SUPFAM" id="SSF144091">
    <property type="entry name" value="Rhomboid-like"/>
    <property type="match status" value="1"/>
</dbReference>
<gene>
    <name evidence="12" type="ORF">SYNPS1DRAFT_19655</name>
</gene>
<feature type="non-terminal residue" evidence="12">
    <location>
        <position position="288"/>
    </location>
</feature>
<feature type="transmembrane region" description="Helical" evidence="10">
    <location>
        <begin position="180"/>
        <end position="200"/>
    </location>
</feature>
<dbReference type="Pfam" id="PF01694">
    <property type="entry name" value="Rhomboid"/>
    <property type="match status" value="1"/>
</dbReference>
<feature type="domain" description="Peptidase S54 rhomboid" evidence="11">
    <location>
        <begin position="115"/>
        <end position="252"/>
    </location>
</feature>
<reference evidence="13" key="1">
    <citation type="journal article" date="2018" name="Nat. Microbiol.">
        <title>Leveraging single-cell genomics to expand the fungal tree of life.</title>
        <authorList>
            <person name="Ahrendt S.R."/>
            <person name="Quandt C.A."/>
            <person name="Ciobanu D."/>
            <person name="Clum A."/>
            <person name="Salamov A."/>
            <person name="Andreopoulos B."/>
            <person name="Cheng J.F."/>
            <person name="Woyke T."/>
            <person name="Pelin A."/>
            <person name="Henrissat B."/>
            <person name="Reynolds N.K."/>
            <person name="Benny G.L."/>
            <person name="Smith M.E."/>
            <person name="James T.Y."/>
            <person name="Grigoriev I.V."/>
        </authorList>
    </citation>
    <scope>NUCLEOTIDE SEQUENCE [LARGE SCALE GENOMIC DNA]</scope>
    <source>
        <strain evidence="13">Benny S71-1</strain>
    </source>
</reference>
<evidence type="ECO:0000256" key="4">
    <source>
        <dbReference type="ARBA" id="ARBA00022670"/>
    </source>
</evidence>
<dbReference type="InterPro" id="IPR022764">
    <property type="entry name" value="Peptidase_S54_rhomboid_dom"/>
</dbReference>
<dbReference type="AlphaFoldDB" id="A0A4P9YU65"/>
<feature type="transmembrane region" description="Helical" evidence="10">
    <location>
        <begin position="212"/>
        <end position="229"/>
    </location>
</feature>
<dbReference type="InterPro" id="IPR002610">
    <property type="entry name" value="Peptidase_S54_rhomboid-like"/>
</dbReference>
<feature type="transmembrane region" description="Helical" evidence="10">
    <location>
        <begin position="117"/>
        <end position="135"/>
    </location>
</feature>
<keyword evidence="9 10" id="KW-0472">Membrane</keyword>
<dbReference type="GO" id="GO:0006508">
    <property type="term" value="P:proteolysis"/>
    <property type="evidence" value="ECO:0007669"/>
    <property type="project" value="UniProtKB-KW"/>
</dbReference>
<evidence type="ECO:0000256" key="10">
    <source>
        <dbReference type="RuleBase" id="RU362115"/>
    </source>
</evidence>
<evidence type="ECO:0000313" key="13">
    <source>
        <dbReference type="Proteomes" id="UP000278143"/>
    </source>
</evidence>
<dbReference type="Gene3D" id="1.20.1540.10">
    <property type="entry name" value="Rhomboid-like"/>
    <property type="match status" value="1"/>
</dbReference>
<keyword evidence="8 10" id="KW-1133">Transmembrane helix</keyword>
<dbReference type="OrthoDB" id="2146116at2759"/>
<comment type="catalytic activity">
    <reaction evidence="1 10">
        <text>Cleaves type-1 transmembrane domains using a catalytic dyad composed of serine and histidine that are contributed by different transmembrane domains.</text>
        <dbReference type="EC" id="3.4.21.105"/>
    </reaction>
</comment>
<evidence type="ECO:0000256" key="3">
    <source>
        <dbReference type="ARBA" id="ARBA00009045"/>
    </source>
</evidence>
<accession>A0A4P9YU65</accession>
<dbReference type="GO" id="GO:0016020">
    <property type="term" value="C:membrane"/>
    <property type="evidence" value="ECO:0007669"/>
    <property type="project" value="UniProtKB-SubCell"/>
</dbReference>
<dbReference type="Proteomes" id="UP000278143">
    <property type="component" value="Unassembled WGS sequence"/>
</dbReference>
<evidence type="ECO:0000256" key="6">
    <source>
        <dbReference type="ARBA" id="ARBA00022801"/>
    </source>
</evidence>
<comment type="function">
    <text evidence="10">Serine protease involved in intramembrane proteolysis.</text>
</comment>
<evidence type="ECO:0000259" key="11">
    <source>
        <dbReference type="Pfam" id="PF01694"/>
    </source>
</evidence>
<evidence type="ECO:0000256" key="9">
    <source>
        <dbReference type="ARBA" id="ARBA00023136"/>
    </source>
</evidence>
<keyword evidence="6 10" id="KW-0378">Hydrolase</keyword>
<keyword evidence="13" id="KW-1185">Reference proteome</keyword>
<feature type="transmembrane region" description="Helical" evidence="10">
    <location>
        <begin position="156"/>
        <end position="174"/>
    </location>
</feature>
<evidence type="ECO:0000256" key="5">
    <source>
        <dbReference type="ARBA" id="ARBA00022692"/>
    </source>
</evidence>
<feature type="transmembrane region" description="Helical" evidence="10">
    <location>
        <begin position="265"/>
        <end position="284"/>
    </location>
</feature>
<evidence type="ECO:0000256" key="8">
    <source>
        <dbReference type="ARBA" id="ARBA00022989"/>
    </source>
</evidence>
<evidence type="ECO:0000313" key="12">
    <source>
        <dbReference type="EMBL" id="RKP22731.1"/>
    </source>
</evidence>
<dbReference type="InterPro" id="IPR035952">
    <property type="entry name" value="Rhomboid-like_sf"/>
</dbReference>
<comment type="similarity">
    <text evidence="3 10">Belongs to the peptidase S54 family.</text>
</comment>
<comment type="subcellular location">
    <subcellularLocation>
        <location evidence="2 10">Membrane</location>
        <topology evidence="2 10">Multi-pass membrane protein</topology>
    </subcellularLocation>
</comment>
<protein>
    <recommendedName>
        <fullName evidence="10">Rhomboid-type serine protease</fullName>
        <ecNumber evidence="10">3.4.21.105</ecNumber>
    </recommendedName>
</protein>
<feature type="transmembrane region" description="Helical" evidence="10">
    <location>
        <begin position="23"/>
        <end position="42"/>
    </location>
</feature>
<dbReference type="PANTHER" id="PTHR22936:SF69">
    <property type="entry name" value="RHOMBOID-LIKE PROTEIN"/>
    <property type="match status" value="1"/>
</dbReference>
<proteinExistence type="inferred from homology"/>
<name>A0A4P9YU65_9FUNG</name>
<evidence type="ECO:0000256" key="2">
    <source>
        <dbReference type="ARBA" id="ARBA00004141"/>
    </source>
</evidence>
<dbReference type="GO" id="GO:0004252">
    <property type="term" value="F:serine-type endopeptidase activity"/>
    <property type="evidence" value="ECO:0007669"/>
    <property type="project" value="InterPro"/>
</dbReference>
<evidence type="ECO:0000256" key="1">
    <source>
        <dbReference type="ARBA" id="ARBA00000156"/>
    </source>
</evidence>